<reference evidence="2" key="1">
    <citation type="submission" date="2020-08" db="EMBL/GenBank/DDBJ databases">
        <title>Multicomponent nature underlies the extraordinary mechanical properties of spider dragline silk.</title>
        <authorList>
            <person name="Kono N."/>
            <person name="Nakamura H."/>
            <person name="Mori M."/>
            <person name="Yoshida Y."/>
            <person name="Ohtoshi R."/>
            <person name="Malay A.D."/>
            <person name="Moran D.A.P."/>
            <person name="Tomita M."/>
            <person name="Numata K."/>
            <person name="Arakawa K."/>
        </authorList>
    </citation>
    <scope>NUCLEOTIDE SEQUENCE</scope>
</reference>
<dbReference type="Proteomes" id="UP000886998">
    <property type="component" value="Unassembled WGS sequence"/>
</dbReference>
<keyword evidence="3" id="KW-1185">Reference proteome</keyword>
<dbReference type="OrthoDB" id="6458359at2759"/>
<comment type="caution">
    <text evidence="2">The sequence shown here is derived from an EMBL/GenBank/DDBJ whole genome shotgun (WGS) entry which is preliminary data.</text>
</comment>
<feature type="transmembrane region" description="Helical" evidence="1">
    <location>
        <begin position="99"/>
        <end position="126"/>
    </location>
</feature>
<keyword evidence="1" id="KW-0812">Transmembrane</keyword>
<dbReference type="EMBL" id="BMAV01015538">
    <property type="protein sequence ID" value="GFY65294.1"/>
    <property type="molecule type" value="Genomic_DNA"/>
</dbReference>
<proteinExistence type="predicted"/>
<organism evidence="2 3">
    <name type="scientific">Trichonephila inaurata madagascariensis</name>
    <dbReference type="NCBI Taxonomy" id="2747483"/>
    <lineage>
        <taxon>Eukaryota</taxon>
        <taxon>Metazoa</taxon>
        <taxon>Ecdysozoa</taxon>
        <taxon>Arthropoda</taxon>
        <taxon>Chelicerata</taxon>
        <taxon>Arachnida</taxon>
        <taxon>Araneae</taxon>
        <taxon>Araneomorphae</taxon>
        <taxon>Entelegynae</taxon>
        <taxon>Araneoidea</taxon>
        <taxon>Nephilidae</taxon>
        <taxon>Trichonephila</taxon>
        <taxon>Trichonephila inaurata</taxon>
    </lineage>
</organism>
<accession>A0A8X6Y953</accession>
<evidence type="ECO:0000256" key="1">
    <source>
        <dbReference type="SAM" id="Phobius"/>
    </source>
</evidence>
<name>A0A8X6Y953_9ARAC</name>
<keyword evidence="1" id="KW-0472">Membrane</keyword>
<sequence>MYDLRPNIEKAMKEKDMSIARAIEYIAAVGSIIGCLVGALAGLGLSFTALSPLVIGGVVGAVFPALLALVAIGLRCYYRNEINEEKRKEGIVEKRVIAALMPLFIPMTVASIATGVGFAAIANAVLPGIFATWWSVAAGAEE</sequence>
<dbReference type="PROSITE" id="PS51257">
    <property type="entry name" value="PROKAR_LIPOPROTEIN"/>
    <property type="match status" value="1"/>
</dbReference>
<feature type="transmembrane region" description="Helical" evidence="1">
    <location>
        <begin position="22"/>
        <end position="47"/>
    </location>
</feature>
<evidence type="ECO:0000313" key="2">
    <source>
        <dbReference type="EMBL" id="GFY65294.1"/>
    </source>
</evidence>
<feature type="transmembrane region" description="Helical" evidence="1">
    <location>
        <begin position="53"/>
        <end position="78"/>
    </location>
</feature>
<gene>
    <name evidence="2" type="primary">ASM33_04460</name>
    <name evidence="2" type="ORF">TNIN_37961</name>
</gene>
<evidence type="ECO:0000313" key="3">
    <source>
        <dbReference type="Proteomes" id="UP000886998"/>
    </source>
</evidence>
<protein>
    <submittedName>
        <fullName evidence="2">Uncharacterized protein</fullName>
    </submittedName>
</protein>
<dbReference type="AlphaFoldDB" id="A0A8X6Y953"/>
<keyword evidence="1" id="KW-1133">Transmembrane helix</keyword>